<evidence type="ECO:0000313" key="6">
    <source>
        <dbReference type="EMBL" id="SNX96293.1"/>
    </source>
</evidence>
<dbReference type="AlphaFoldDB" id="A0A285EBR3"/>
<evidence type="ECO:0000256" key="2">
    <source>
        <dbReference type="ARBA" id="ARBA00005582"/>
    </source>
</evidence>
<dbReference type="EMBL" id="OBDO01000004">
    <property type="protein sequence ID" value="SNX96293.1"/>
    <property type="molecule type" value="Genomic_DNA"/>
</dbReference>
<name>A0A285EBR3_9ACTN</name>
<protein>
    <submittedName>
        <fullName evidence="6">ADP-ribose pyrophosphatase YjhB, NUDIX family</fullName>
    </submittedName>
</protein>
<feature type="domain" description="Nudix hydrolase" evidence="5">
    <location>
        <begin position="23"/>
        <end position="156"/>
    </location>
</feature>
<dbReference type="PRINTS" id="PR00502">
    <property type="entry name" value="NUDIXFAMILY"/>
</dbReference>
<dbReference type="InterPro" id="IPR000086">
    <property type="entry name" value="NUDIX_hydrolase_dom"/>
</dbReference>
<evidence type="ECO:0000259" key="5">
    <source>
        <dbReference type="PROSITE" id="PS51462"/>
    </source>
</evidence>
<evidence type="ECO:0000256" key="4">
    <source>
        <dbReference type="RuleBase" id="RU003476"/>
    </source>
</evidence>
<comment type="similarity">
    <text evidence="2 4">Belongs to the Nudix hydrolase family.</text>
</comment>
<dbReference type="GO" id="GO:0016787">
    <property type="term" value="F:hydrolase activity"/>
    <property type="evidence" value="ECO:0007669"/>
    <property type="project" value="UniProtKB-KW"/>
</dbReference>
<dbReference type="PANTHER" id="PTHR43046">
    <property type="entry name" value="GDP-MANNOSE MANNOSYL HYDROLASE"/>
    <property type="match status" value="1"/>
</dbReference>
<dbReference type="PROSITE" id="PS51462">
    <property type="entry name" value="NUDIX"/>
    <property type="match status" value="1"/>
</dbReference>
<dbReference type="PROSITE" id="PS00893">
    <property type="entry name" value="NUDIX_BOX"/>
    <property type="match status" value="1"/>
</dbReference>
<dbReference type="InterPro" id="IPR020476">
    <property type="entry name" value="Nudix_hydrolase"/>
</dbReference>
<keyword evidence="3 4" id="KW-0378">Hydrolase</keyword>
<gene>
    <name evidence="6" type="ORF">SAMN06893097_1047</name>
</gene>
<dbReference type="Proteomes" id="UP000219514">
    <property type="component" value="Unassembled WGS sequence"/>
</dbReference>
<dbReference type="CDD" id="cd02883">
    <property type="entry name" value="NUDIX_Hydrolase"/>
    <property type="match status" value="1"/>
</dbReference>
<dbReference type="InterPro" id="IPR020084">
    <property type="entry name" value="NUDIX_hydrolase_CS"/>
</dbReference>
<dbReference type="RefSeq" id="WP_097206335.1">
    <property type="nucleotide sequence ID" value="NZ_JACHXB010000002.1"/>
</dbReference>
<dbReference type="InterPro" id="IPR015797">
    <property type="entry name" value="NUDIX_hydrolase-like_dom_sf"/>
</dbReference>
<reference evidence="6 7" key="1">
    <citation type="submission" date="2017-09" db="EMBL/GenBank/DDBJ databases">
        <authorList>
            <person name="Ehlers B."/>
            <person name="Leendertz F.H."/>
        </authorList>
    </citation>
    <scope>NUCLEOTIDE SEQUENCE [LARGE SCALE GENOMIC DNA]</scope>
    <source>
        <strain evidence="6 7">DSM 46844</strain>
    </source>
</reference>
<dbReference type="SUPFAM" id="SSF55811">
    <property type="entry name" value="Nudix"/>
    <property type="match status" value="1"/>
</dbReference>
<accession>A0A285EBR3</accession>
<evidence type="ECO:0000256" key="1">
    <source>
        <dbReference type="ARBA" id="ARBA00001946"/>
    </source>
</evidence>
<keyword evidence="7" id="KW-1185">Reference proteome</keyword>
<dbReference type="OrthoDB" id="9814308at2"/>
<dbReference type="Gene3D" id="3.90.79.10">
    <property type="entry name" value="Nucleoside Triphosphate Pyrophosphohydrolase"/>
    <property type="match status" value="1"/>
</dbReference>
<organism evidence="6 7">
    <name type="scientific">Geodermatophilus sabuli</name>
    <dbReference type="NCBI Taxonomy" id="1564158"/>
    <lineage>
        <taxon>Bacteria</taxon>
        <taxon>Bacillati</taxon>
        <taxon>Actinomycetota</taxon>
        <taxon>Actinomycetes</taxon>
        <taxon>Geodermatophilales</taxon>
        <taxon>Geodermatophilaceae</taxon>
        <taxon>Geodermatophilus</taxon>
    </lineage>
</organism>
<comment type="cofactor">
    <cofactor evidence="1">
        <name>Mg(2+)</name>
        <dbReference type="ChEBI" id="CHEBI:18420"/>
    </cofactor>
</comment>
<dbReference type="PANTHER" id="PTHR43046:SF16">
    <property type="entry name" value="ADP-RIBOSE PYROPHOSPHATASE YJHB-RELATED"/>
    <property type="match status" value="1"/>
</dbReference>
<evidence type="ECO:0000256" key="3">
    <source>
        <dbReference type="ARBA" id="ARBA00022801"/>
    </source>
</evidence>
<dbReference type="Pfam" id="PF00293">
    <property type="entry name" value="NUDIX"/>
    <property type="match status" value="1"/>
</dbReference>
<evidence type="ECO:0000313" key="7">
    <source>
        <dbReference type="Proteomes" id="UP000219514"/>
    </source>
</evidence>
<sequence length="165" mass="17908">MTTIDRTAATRQVYFHDSLAPGASLVVPSVFVAVRWHHGTLLLVRRRDSGAWELPGGRVDVGETAVEAAVRETAEEAGVRVEVTEFAGLFSDPGHVVRSVDGEVRQQFAVLFRARWLCGVPHGDQHETSDAAWVPVAALEGLAMEPPVRLWVAQAIAVGEPPILR</sequence>
<proteinExistence type="inferred from homology"/>